<dbReference type="PANTHER" id="PTHR43355:SF2">
    <property type="entry name" value="FLAVIN REDUCTASE (NADPH)"/>
    <property type="match status" value="1"/>
</dbReference>
<dbReference type="PANTHER" id="PTHR43355">
    <property type="entry name" value="FLAVIN REDUCTASE (NADPH)"/>
    <property type="match status" value="1"/>
</dbReference>
<reference evidence="2 3" key="1">
    <citation type="submission" date="2020-12" db="EMBL/GenBank/DDBJ databases">
        <title>Oil enriched cultivation method for isolating marine PHA-producing bacteria.</title>
        <authorList>
            <person name="Zheng W."/>
            <person name="Yu S."/>
            <person name="Huang Y."/>
        </authorList>
    </citation>
    <scope>NUCLEOTIDE SEQUENCE [LARGE SCALE GENOMIC DNA]</scope>
    <source>
        <strain evidence="2 3">SY-2-6</strain>
    </source>
</reference>
<accession>A0ABS3DYS4</accession>
<gene>
    <name evidence="2" type="ORF">JF544_14730</name>
</gene>
<dbReference type="Gene3D" id="3.40.50.720">
    <property type="entry name" value="NAD(P)-binding Rossmann-like Domain"/>
    <property type="match status" value="1"/>
</dbReference>
<dbReference type="InterPro" id="IPR051606">
    <property type="entry name" value="Polyketide_Oxido-like"/>
</dbReference>
<proteinExistence type="predicted"/>
<dbReference type="EMBL" id="JAEKJY010000004">
    <property type="protein sequence ID" value="MBN8236518.1"/>
    <property type="molecule type" value="Genomic_DNA"/>
</dbReference>
<evidence type="ECO:0000313" key="3">
    <source>
        <dbReference type="Proteomes" id="UP000663970"/>
    </source>
</evidence>
<dbReference type="SUPFAM" id="SSF51735">
    <property type="entry name" value="NAD(P)-binding Rossmann-fold domains"/>
    <property type="match status" value="1"/>
</dbReference>
<dbReference type="Proteomes" id="UP000663970">
    <property type="component" value="Unassembled WGS sequence"/>
</dbReference>
<comment type="caution">
    <text evidence="2">The sequence shown here is derived from an EMBL/GenBank/DDBJ whole genome shotgun (WGS) entry which is preliminary data.</text>
</comment>
<sequence>MKIVVFGSTGGTGKAFVEQALESGHDVTAFLRNPHKLGINHERLNRVQGDARNEEDVCQAVLGQEAIVSCLGSESLKDRSTLTIMTENILTASAQHNIKRLLYVASAGLYNEIPGLTGWMSRMILKNVLHDHRRAVNAIIAADMDYTIARPMRLLDGPVTGNYRTSETVPQDGRSISRGDVAHFLLHALEDGTYVKETTGLAD</sequence>
<name>A0ABS3DYS4_9BACI</name>
<dbReference type="InterPro" id="IPR036291">
    <property type="entry name" value="NAD(P)-bd_dom_sf"/>
</dbReference>
<evidence type="ECO:0000259" key="1">
    <source>
        <dbReference type="Pfam" id="PF13460"/>
    </source>
</evidence>
<dbReference type="Pfam" id="PF13460">
    <property type="entry name" value="NAD_binding_10"/>
    <property type="match status" value="1"/>
</dbReference>
<evidence type="ECO:0000313" key="2">
    <source>
        <dbReference type="EMBL" id="MBN8236518.1"/>
    </source>
</evidence>
<organism evidence="2 3">
    <name type="scientific">Halobacillus kuroshimensis</name>
    <dbReference type="NCBI Taxonomy" id="302481"/>
    <lineage>
        <taxon>Bacteria</taxon>
        <taxon>Bacillati</taxon>
        <taxon>Bacillota</taxon>
        <taxon>Bacilli</taxon>
        <taxon>Bacillales</taxon>
        <taxon>Bacillaceae</taxon>
        <taxon>Halobacillus</taxon>
    </lineage>
</organism>
<dbReference type="InterPro" id="IPR016040">
    <property type="entry name" value="NAD(P)-bd_dom"/>
</dbReference>
<dbReference type="CDD" id="cd05244">
    <property type="entry name" value="BVR-B_like_SDR_a"/>
    <property type="match status" value="1"/>
</dbReference>
<feature type="domain" description="NAD(P)-binding" evidence="1">
    <location>
        <begin position="7"/>
        <end position="191"/>
    </location>
</feature>
<keyword evidence="3" id="KW-1185">Reference proteome</keyword>
<protein>
    <submittedName>
        <fullName evidence="2">SDR family oxidoreductase</fullName>
    </submittedName>
</protein>
<dbReference type="RefSeq" id="WP_206935002.1">
    <property type="nucleotide sequence ID" value="NZ_JAEKJY010000004.1"/>
</dbReference>